<evidence type="ECO:0000313" key="4">
    <source>
        <dbReference type="WormBase" id="C44F1.1"/>
    </source>
</evidence>
<dbReference type="WormBase" id="C44F1.1">
    <property type="protein sequence ID" value="CE43492"/>
    <property type="gene ID" value="WBGene00008091"/>
</dbReference>
<dbReference type="eggNOG" id="ENOG502SIKY">
    <property type="taxonomic scope" value="Eukaryota"/>
</dbReference>
<gene>
    <name evidence="2 4" type="ORF">C44F1.1</name>
    <name evidence="2" type="ORF">CELE_C44F1.1</name>
</gene>
<dbReference type="InParanoid" id="G5EFT9"/>
<feature type="region of interest" description="Disordered" evidence="1">
    <location>
        <begin position="688"/>
        <end position="714"/>
    </location>
</feature>
<dbReference type="KEGG" id="cel:CELE_C44F1.1"/>
<dbReference type="PaxDb" id="6239-C44F1.1"/>
<dbReference type="GeneID" id="183460"/>
<name>G5EFT9_CAEEL</name>
<dbReference type="STRING" id="6239.C44F1.1.1"/>
<protein>
    <submittedName>
        <fullName evidence="2">Uncharacterized protein</fullName>
    </submittedName>
</protein>
<dbReference type="OrthoDB" id="5865157at2759"/>
<sequence length="743" mass="84124">MGMTSMTSTNKRKACVIDNLLEAKRTHNLAQMRQELASLCDKKSEFLRAQKRASLFVDSRRIGAPSIMNEFSVIFKKACELPLEDAEEQRLLIEDIIKESIVIEWPRIFPGVHPDQPESELDFAPLIHRARNVVKCRTSHPTMRVKIFAISEMNELASPQVVETFYRASLVKLCGDNPDAKLRQIAGKMILTQREGIAATKSAEQSGAVVNSEGKLLCSQSSSNAQILLFANQLNEPSVRTTSLKYDYGFLCATFPEMGVTLNSMVDRRQLATRYAIQLEVHLNIDNKIIVVHSLITHPFLIAITNDQTEPLLQSIFWNRLLNCDQHDASDYFPDKNQLPWGVLCQALRAFIKSQIPQARFLTDYELKHVQAMLLLPRILRCGSRNELQLLEISLFGSVENQQRDLHEEMKRLRNRLLREPVMDSFPVERKEFITEKSISILDMSTELGHTTWQWLHRACEMIQDVGHKLCPSPACEKKSSKTKKQMAASEDYQTVISLFNKGFLTFCSTQKTESCFNYVEKNSSMLMRFCDENIGHFSICYGIENGKPKIGSISAEQVKDFKQGLPEMLIDEHYPSKYHSLIRMSMEDEDDGSPAVSVQKREIFNNYKTERRSVESVSIMDDETNRVDVLSGALLARQSPSPQNLNPFVPNIDIAAFTNNNSQLTQSIFPLLHSLSSNLDISTLLKSFTSPPTNEEDHEMSDTSGDDPPTSSIASLLQSTEVHGEDVNDTGNIAQLLLKNYQ</sequence>
<dbReference type="FunCoup" id="G5EFT9">
    <property type="interactions" value="240"/>
</dbReference>
<dbReference type="Proteomes" id="UP000001940">
    <property type="component" value="Chromosome III"/>
</dbReference>
<dbReference type="CTD" id="183460"/>
<evidence type="ECO:0000313" key="3">
    <source>
        <dbReference type="Proteomes" id="UP000001940"/>
    </source>
</evidence>
<dbReference type="EMBL" id="BX284603">
    <property type="protein sequence ID" value="CAA88852.4"/>
    <property type="molecule type" value="Genomic_DNA"/>
</dbReference>
<dbReference type="OMA" id="KQGLPEM"/>
<dbReference type="HOGENOM" id="CLU_022098_0_0_1"/>
<dbReference type="RefSeq" id="NP_497761.3">
    <property type="nucleotide sequence ID" value="NM_065360.4"/>
</dbReference>
<proteinExistence type="predicted"/>
<accession>G5EFT9</accession>
<evidence type="ECO:0000256" key="1">
    <source>
        <dbReference type="SAM" id="MobiDB-lite"/>
    </source>
</evidence>
<organism evidence="2 3">
    <name type="scientific">Caenorhabditis elegans</name>
    <dbReference type="NCBI Taxonomy" id="6239"/>
    <lineage>
        <taxon>Eukaryota</taxon>
        <taxon>Metazoa</taxon>
        <taxon>Ecdysozoa</taxon>
        <taxon>Nematoda</taxon>
        <taxon>Chromadorea</taxon>
        <taxon>Rhabditida</taxon>
        <taxon>Rhabditina</taxon>
        <taxon>Rhabditomorpha</taxon>
        <taxon>Rhabditoidea</taxon>
        <taxon>Rhabditidae</taxon>
        <taxon>Peloderinae</taxon>
        <taxon>Caenorhabditis</taxon>
    </lineage>
</organism>
<dbReference type="AGR" id="WB:WBGene00008091"/>
<dbReference type="SMR" id="G5EFT9"/>
<evidence type="ECO:0000313" key="2">
    <source>
        <dbReference type="EMBL" id="CAA88852.4"/>
    </source>
</evidence>
<dbReference type="Bgee" id="WBGene00008091">
    <property type="expression patterns" value="Expressed in material anatomical entity and 4 other cell types or tissues"/>
</dbReference>
<feature type="compositionally biased region" description="Low complexity" evidence="1">
    <location>
        <begin position="703"/>
        <end position="713"/>
    </location>
</feature>
<keyword evidence="3" id="KW-1185">Reference proteome</keyword>
<dbReference type="AlphaFoldDB" id="G5EFT9"/>
<reference evidence="2 3" key="1">
    <citation type="journal article" date="1998" name="Science">
        <title>Genome sequence of the nematode C. elegans: a platform for investigating biology.</title>
        <authorList>
            <consortium name="The C. elegans sequencing consortium"/>
            <person name="Sulson J.E."/>
            <person name="Waterston R."/>
        </authorList>
    </citation>
    <scope>NUCLEOTIDE SEQUENCE [LARGE SCALE GENOMIC DNA]</scope>
    <source>
        <strain evidence="2 3">Bristol N2</strain>
    </source>
</reference>